<dbReference type="CDD" id="cd07989">
    <property type="entry name" value="LPLAT_AGPAT-like"/>
    <property type="match status" value="1"/>
</dbReference>
<sequence length="205" mass="22894">MKLVYWIGYTFFMSAGKAFFNRRVINDHKLLEEGGVLMCANHESFLDPPLIGIVHPLNVTYLARKTLFTGFGKWLYTQWDAIPIDQDNPDMTGLKNIIRALKAGKKVVMFPEGERTLHGGLNPGLPGVGLIISKAQAVVQPMRIFGAYDALPRGSGKMKCNQIDIVVGDPIHFTKEEFKELRGKDGYQKISNRVMQAISELTPEG</sequence>
<feature type="domain" description="Phospholipid/glycerol acyltransferase" evidence="4">
    <location>
        <begin position="36"/>
        <end position="147"/>
    </location>
</feature>
<dbReference type="SUPFAM" id="SSF69593">
    <property type="entry name" value="Glycerol-3-phosphate (1)-acyltransferase"/>
    <property type="match status" value="1"/>
</dbReference>
<dbReference type="EMBL" id="MQWA01000001">
    <property type="protein sequence ID" value="PQJ27319.1"/>
    <property type="molecule type" value="Genomic_DNA"/>
</dbReference>
<keyword evidence="3 5" id="KW-0012">Acyltransferase</keyword>
<dbReference type="PANTHER" id="PTHR10434">
    <property type="entry name" value="1-ACYL-SN-GLYCEROL-3-PHOSPHATE ACYLTRANSFERASE"/>
    <property type="match status" value="1"/>
</dbReference>
<evidence type="ECO:0000256" key="2">
    <source>
        <dbReference type="ARBA" id="ARBA00022679"/>
    </source>
</evidence>
<comment type="pathway">
    <text evidence="1">Lipid metabolism.</text>
</comment>
<dbReference type="GO" id="GO:0006654">
    <property type="term" value="P:phosphatidic acid biosynthetic process"/>
    <property type="evidence" value="ECO:0007669"/>
    <property type="project" value="TreeGrafter"/>
</dbReference>
<keyword evidence="2 5" id="KW-0808">Transferase</keyword>
<evidence type="ECO:0000313" key="5">
    <source>
        <dbReference type="EMBL" id="PQJ27319.1"/>
    </source>
</evidence>
<proteinExistence type="predicted"/>
<keyword evidence="6" id="KW-1185">Reference proteome</keyword>
<dbReference type="Pfam" id="PF01553">
    <property type="entry name" value="Acyltransferase"/>
    <property type="match status" value="1"/>
</dbReference>
<dbReference type="OrthoDB" id="9803035at2"/>
<evidence type="ECO:0000256" key="1">
    <source>
        <dbReference type="ARBA" id="ARBA00005189"/>
    </source>
</evidence>
<reference evidence="5 6" key="1">
    <citation type="submission" date="2016-12" db="EMBL/GenBank/DDBJ databases">
        <title>Study of bacterial adaptation to deep sea.</title>
        <authorList>
            <person name="Song J."/>
            <person name="Yoshizawa S."/>
            <person name="Kogure K."/>
        </authorList>
    </citation>
    <scope>NUCLEOTIDE SEQUENCE [LARGE SCALE GENOMIC DNA]</scope>
    <source>
        <strain evidence="5 6">SAORIC-165</strain>
    </source>
</reference>
<evidence type="ECO:0000313" key="6">
    <source>
        <dbReference type="Proteomes" id="UP000239907"/>
    </source>
</evidence>
<dbReference type="GO" id="GO:0003841">
    <property type="term" value="F:1-acylglycerol-3-phosphate O-acyltransferase activity"/>
    <property type="evidence" value="ECO:0007669"/>
    <property type="project" value="TreeGrafter"/>
</dbReference>
<accession>A0A2S7TX83</accession>
<evidence type="ECO:0000259" key="4">
    <source>
        <dbReference type="SMART" id="SM00563"/>
    </source>
</evidence>
<protein>
    <submittedName>
        <fullName evidence="5">1-acyl-sn-glycerol-3-phosphate acyltransferase</fullName>
    </submittedName>
</protein>
<dbReference type="InterPro" id="IPR002123">
    <property type="entry name" value="Plipid/glycerol_acylTrfase"/>
</dbReference>
<dbReference type="AlphaFoldDB" id="A0A2S7TX83"/>
<name>A0A2S7TX83_9BACT</name>
<organism evidence="5 6">
    <name type="scientific">Rubritalea profundi</name>
    <dbReference type="NCBI Taxonomy" id="1658618"/>
    <lineage>
        <taxon>Bacteria</taxon>
        <taxon>Pseudomonadati</taxon>
        <taxon>Verrucomicrobiota</taxon>
        <taxon>Verrucomicrobiia</taxon>
        <taxon>Verrucomicrobiales</taxon>
        <taxon>Rubritaleaceae</taxon>
        <taxon>Rubritalea</taxon>
    </lineage>
</organism>
<dbReference type="SMART" id="SM00563">
    <property type="entry name" value="PlsC"/>
    <property type="match status" value="1"/>
</dbReference>
<dbReference type="PANTHER" id="PTHR10434:SF40">
    <property type="entry name" value="1-ACYL-SN-GLYCEROL-3-PHOSPHATE ACYLTRANSFERASE"/>
    <property type="match status" value="1"/>
</dbReference>
<gene>
    <name evidence="5" type="ORF">BSZ32_01635</name>
</gene>
<comment type="caution">
    <text evidence="5">The sequence shown here is derived from an EMBL/GenBank/DDBJ whole genome shotgun (WGS) entry which is preliminary data.</text>
</comment>
<dbReference type="Proteomes" id="UP000239907">
    <property type="component" value="Unassembled WGS sequence"/>
</dbReference>
<evidence type="ECO:0000256" key="3">
    <source>
        <dbReference type="ARBA" id="ARBA00023315"/>
    </source>
</evidence>
<dbReference type="RefSeq" id="WP_105041802.1">
    <property type="nucleotide sequence ID" value="NZ_MQWA01000001.1"/>
</dbReference>